<feature type="compositionally biased region" description="Basic and acidic residues" evidence="2">
    <location>
        <begin position="451"/>
        <end position="466"/>
    </location>
</feature>
<dbReference type="PANTHER" id="PTHR18839">
    <property type="entry name" value="MITOTIC INTERACTOR AND SUBSTRATE OF PLK1 MISP FAMILY MEMBER"/>
    <property type="match status" value="1"/>
</dbReference>
<evidence type="ECO:0000313" key="5">
    <source>
        <dbReference type="RefSeq" id="XP_007436880.2"/>
    </source>
</evidence>
<feature type="region of interest" description="Disordered" evidence="2">
    <location>
        <begin position="1"/>
        <end position="30"/>
    </location>
</feature>
<name>A0A9F2R5A3_PYTBI</name>
<evidence type="ECO:0000313" key="4">
    <source>
        <dbReference type="Proteomes" id="UP000695026"/>
    </source>
</evidence>
<dbReference type="OrthoDB" id="9449914at2759"/>
<reference evidence="5" key="1">
    <citation type="submission" date="2025-08" db="UniProtKB">
        <authorList>
            <consortium name="RefSeq"/>
        </authorList>
    </citation>
    <scope>IDENTIFICATION</scope>
    <source>
        <tissue evidence="5">Liver</tissue>
    </source>
</reference>
<evidence type="ECO:0000256" key="1">
    <source>
        <dbReference type="ARBA" id="ARBA00023054"/>
    </source>
</evidence>
<dbReference type="AlphaFoldDB" id="A0A9F2R5A3"/>
<feature type="compositionally biased region" description="Low complexity" evidence="2">
    <location>
        <begin position="499"/>
        <end position="512"/>
    </location>
</feature>
<evidence type="ECO:0000259" key="3">
    <source>
        <dbReference type="Pfam" id="PF15304"/>
    </source>
</evidence>
<feature type="domain" description="A-kinase anchor protein 2 C-terminal" evidence="3">
    <location>
        <begin position="657"/>
        <end position="864"/>
    </location>
</feature>
<dbReference type="PANTHER" id="PTHR18839:SF7">
    <property type="entry name" value="A-KINASE ANCHOR PROTEIN 2 C-TERMINAL DOMAIN-CONTAINING PROTEIN"/>
    <property type="match status" value="1"/>
</dbReference>
<dbReference type="RefSeq" id="XP_007436880.2">
    <property type="nucleotide sequence ID" value="XM_007436818.3"/>
</dbReference>
<feature type="compositionally biased region" description="Polar residues" evidence="2">
    <location>
        <begin position="1"/>
        <end position="11"/>
    </location>
</feature>
<dbReference type="KEGG" id="pbi:103063122"/>
<feature type="region of interest" description="Disordered" evidence="2">
    <location>
        <begin position="754"/>
        <end position="780"/>
    </location>
</feature>
<gene>
    <name evidence="5" type="primary">MISP</name>
</gene>
<keyword evidence="4" id="KW-1185">Reference proteome</keyword>
<proteinExistence type="predicted"/>
<evidence type="ECO:0000256" key="2">
    <source>
        <dbReference type="SAM" id="MobiDB-lite"/>
    </source>
</evidence>
<feature type="region of interest" description="Disordered" evidence="2">
    <location>
        <begin position="690"/>
        <end position="712"/>
    </location>
</feature>
<sequence length="874" mass="99180">MWDSENGSLSHPQHPGAEPEHSPSPVFHPQFKQAGSRVSLFKYTPPWQVFCAALGSRSQNLQSPVVDANISQENWMTEEIPVTKEHLPETQDDVHEISLPKMESDTRDILYNSAQNTEFSYEGQHEQSGQQAVLQQEISLEDKDNEFLDLGHPDLKVENGWRMLDSTEDQSQWMAKSINGRTDLWMPPPDRESKLEVLKSGSLYDIRAYKGEKKPSRLYEEDDEGLQYKIPSKVASPEIAKQLEDERQEIIRSQVVRKSNTIAEKWSSTNELEANNMASLGKGTTEPRRNYSTSFALCFDNPSPDWESIPVNPENIDTEQINFAAARQQFLVLEKTNPKMLLEPKKQVPSVRELKATSHVYGSKEPQDPEMPRKDKDSDECSQRRLKEFSKGADLLILPQREANSYSGTSFISGEKMPSSLREALPDLSTGNVNGRTSKKESGNPLARGQDPAKEPEVRNETPIEREIRLAMEREENLWKERGIQRISSRDDLVEIRSKPLLSSPVSSPASSRKGKDKPRISFYVQREIEQETKREEDLQKEGRLPGIYDRGLRQELAERRKIFEREEEEAPLPSLCKQKKEGELLEPLNGDSAPVCCAVVPHKEDRERIVSQNVNWSSEIHRPSSVPAVGKKTPGNELSLNLCSAASTRKMDFPSQSPSCSQDLKSPRDKFVLKKQHFAIPIRKFQFSFPEGQRPPSLQKKEHKPQKAAPRDELYTVKTWRPRTSTLIDQEIQDALQRELELQEQRRKIRLTTEELPSSRVSSQSSAASGDAGSYSVSSSPVFVPNSPMKLPTSPILYRTSVTTNSPEPNFRTCQSPIQSRMRPKEEGKYAGIELKDEIDSEVVKSTKPICRRGVLAQLWETGQIQNIDDDSD</sequence>
<accession>A0A9F2R5A3</accession>
<protein>
    <submittedName>
        <fullName evidence="5">Mitotic interactor and substrate of PLK1 isoform X1</fullName>
    </submittedName>
</protein>
<feature type="domain" description="A-kinase anchor protein 2 C-terminal" evidence="3">
    <location>
        <begin position="496"/>
        <end position="545"/>
    </location>
</feature>
<feature type="compositionally biased region" description="Low complexity" evidence="2">
    <location>
        <begin position="759"/>
        <end position="780"/>
    </location>
</feature>
<feature type="compositionally biased region" description="Basic and acidic residues" evidence="2">
    <location>
        <begin position="345"/>
        <end position="356"/>
    </location>
</feature>
<dbReference type="Pfam" id="PF15304">
    <property type="entry name" value="AKAP2_C"/>
    <property type="match status" value="2"/>
</dbReference>
<feature type="region of interest" description="Disordered" evidence="2">
    <location>
        <begin position="495"/>
        <end position="521"/>
    </location>
</feature>
<dbReference type="OMA" id="HRHPEES"/>
<dbReference type="InterPro" id="IPR042779">
    <property type="entry name" value="MISP/MISP3-like"/>
</dbReference>
<feature type="compositionally biased region" description="Basic and acidic residues" evidence="2">
    <location>
        <begin position="365"/>
        <end position="384"/>
    </location>
</feature>
<dbReference type="InterPro" id="IPR029304">
    <property type="entry name" value="AKAP2_C"/>
</dbReference>
<organism evidence="4 5">
    <name type="scientific">Python bivittatus</name>
    <name type="common">Burmese python</name>
    <name type="synonym">Python molurus bivittatus</name>
    <dbReference type="NCBI Taxonomy" id="176946"/>
    <lineage>
        <taxon>Eukaryota</taxon>
        <taxon>Metazoa</taxon>
        <taxon>Chordata</taxon>
        <taxon>Craniata</taxon>
        <taxon>Vertebrata</taxon>
        <taxon>Euteleostomi</taxon>
        <taxon>Lepidosauria</taxon>
        <taxon>Squamata</taxon>
        <taxon>Bifurcata</taxon>
        <taxon>Unidentata</taxon>
        <taxon>Episquamata</taxon>
        <taxon>Toxicofera</taxon>
        <taxon>Serpentes</taxon>
        <taxon>Henophidia</taxon>
        <taxon>Pythonidae</taxon>
        <taxon>Python</taxon>
    </lineage>
</organism>
<keyword evidence="1" id="KW-0175">Coiled coil</keyword>
<dbReference type="CTD" id="126353"/>
<feature type="region of interest" description="Disordered" evidence="2">
    <location>
        <begin position="345"/>
        <end position="384"/>
    </location>
</feature>
<feature type="region of interest" description="Disordered" evidence="2">
    <location>
        <begin position="406"/>
        <end position="466"/>
    </location>
</feature>
<dbReference type="Proteomes" id="UP000695026">
    <property type="component" value="Unplaced"/>
</dbReference>
<dbReference type="GeneID" id="103063122"/>